<dbReference type="Proteomes" id="UP000541352">
    <property type="component" value="Unassembled WGS sequence"/>
</dbReference>
<evidence type="ECO:0000313" key="1">
    <source>
        <dbReference type="EMBL" id="MBB3839400.1"/>
    </source>
</evidence>
<gene>
    <name evidence="1" type="ORF">FHS57_003406</name>
</gene>
<protein>
    <submittedName>
        <fullName evidence="1">Uncharacterized protein</fullName>
    </submittedName>
</protein>
<comment type="caution">
    <text evidence="1">The sequence shown here is derived from an EMBL/GenBank/DDBJ whole genome shotgun (WGS) entry which is preliminary data.</text>
</comment>
<keyword evidence="2" id="KW-1185">Reference proteome</keyword>
<dbReference type="RefSeq" id="WP_183975612.1">
    <property type="nucleotide sequence ID" value="NZ_JACIBY010000006.1"/>
</dbReference>
<dbReference type="AlphaFoldDB" id="A0A7W6ER82"/>
<evidence type="ECO:0000313" key="2">
    <source>
        <dbReference type="Proteomes" id="UP000541352"/>
    </source>
</evidence>
<reference evidence="1 2" key="1">
    <citation type="submission" date="2020-08" db="EMBL/GenBank/DDBJ databases">
        <title>Genomic Encyclopedia of Type Strains, Phase IV (KMG-IV): sequencing the most valuable type-strain genomes for metagenomic binning, comparative biology and taxonomic classification.</title>
        <authorList>
            <person name="Goeker M."/>
        </authorList>
    </citation>
    <scope>NUCLEOTIDE SEQUENCE [LARGE SCALE GENOMIC DNA]</scope>
    <source>
        <strain evidence="1 2">DSM 17976</strain>
    </source>
</reference>
<dbReference type="EMBL" id="JACIBY010000006">
    <property type="protein sequence ID" value="MBB3839400.1"/>
    <property type="molecule type" value="Genomic_DNA"/>
</dbReference>
<name>A0A7W6ER82_9BACT</name>
<sequence>MNALIDKHLTAEQVAKINEMHPQVIKNFQGREWFSILGFLLVAACPFLTKRKQEIYP</sequence>
<accession>A0A7W6ER82</accession>
<organism evidence="1 2">
    <name type="scientific">Runella defluvii</name>
    <dbReference type="NCBI Taxonomy" id="370973"/>
    <lineage>
        <taxon>Bacteria</taxon>
        <taxon>Pseudomonadati</taxon>
        <taxon>Bacteroidota</taxon>
        <taxon>Cytophagia</taxon>
        <taxon>Cytophagales</taxon>
        <taxon>Spirosomataceae</taxon>
        <taxon>Runella</taxon>
    </lineage>
</organism>
<proteinExistence type="predicted"/>